<dbReference type="InterPro" id="IPR015683">
    <property type="entry name" value="Ionotropic_Glu_rcpt"/>
</dbReference>
<keyword evidence="6" id="KW-0406">Ion transport</keyword>
<dbReference type="AlphaFoldDB" id="A0AAW2WHF5"/>
<keyword evidence="5 13" id="KW-1133">Transmembrane helix</keyword>
<feature type="domain" description="Ionotropic glutamate receptor C-terminal" evidence="14">
    <location>
        <begin position="219"/>
        <end position="391"/>
    </location>
</feature>
<evidence type="ECO:0000256" key="4">
    <source>
        <dbReference type="ARBA" id="ARBA00022692"/>
    </source>
</evidence>
<name>A0AAW2WHF5_SESRA</name>
<sequence>MAKAAEMMSRGYAWIVADALTSLLDSVDSETIEAMQGVIGVKGYIPRSNELHNFQGRWRKRFHKDNPEMDRTELNVFGLWAYDSITALALAIERSGMTSPRFERPANGGNLTDLEAIGISSNGPSLVPLLRNFISKGLSGDFSIVDGQLLPSAFQIVNVIGKGENTVGFWTKACGISGKLKQEDHNSTNKDPLGAIVWPGQTAIVPKGWEMPTSGKKLRLGVPVKSGFTEFVKIERDAEPTGFCIDVFKEVMQLLPYAVEYEFRAFKTPDGQSAGEYNDLVYQIFLEEFDAVVGDIAILANRSRFVDFSFPYTESGVSAVVPIKDNERKNAWIFMKPLTTDLWLTIGAFFFFTGFVVWVLEHRVNKEFRGPRLQQVGMIFWFLFLNTCFCSK</sequence>
<evidence type="ECO:0000256" key="5">
    <source>
        <dbReference type="ARBA" id="ARBA00022989"/>
    </source>
</evidence>
<dbReference type="InterPro" id="IPR028082">
    <property type="entry name" value="Peripla_BP_I"/>
</dbReference>
<dbReference type="Gene3D" id="3.40.190.10">
    <property type="entry name" value="Periplasmic binding protein-like II"/>
    <property type="match status" value="1"/>
</dbReference>
<comment type="function">
    <text evidence="12">Glutamate-gated receptor that probably acts as a non-selective cation channel. May be involved in light-signal transduction and calcium homeostasis via the regulation of calcium influx into cells.</text>
</comment>
<keyword evidence="10" id="KW-1071">Ligand-gated ion channel</keyword>
<organism evidence="15">
    <name type="scientific">Sesamum radiatum</name>
    <name type="common">Black benniseed</name>
    <dbReference type="NCBI Taxonomy" id="300843"/>
    <lineage>
        <taxon>Eukaryota</taxon>
        <taxon>Viridiplantae</taxon>
        <taxon>Streptophyta</taxon>
        <taxon>Embryophyta</taxon>
        <taxon>Tracheophyta</taxon>
        <taxon>Spermatophyta</taxon>
        <taxon>Magnoliopsida</taxon>
        <taxon>eudicotyledons</taxon>
        <taxon>Gunneridae</taxon>
        <taxon>Pentapetalae</taxon>
        <taxon>asterids</taxon>
        <taxon>lamiids</taxon>
        <taxon>Lamiales</taxon>
        <taxon>Pedaliaceae</taxon>
        <taxon>Sesamum</taxon>
    </lineage>
</organism>
<accession>A0AAW2WHF5</accession>
<reference evidence="15" key="1">
    <citation type="submission" date="2020-06" db="EMBL/GenBank/DDBJ databases">
        <authorList>
            <person name="Li T."/>
            <person name="Hu X."/>
            <person name="Zhang T."/>
            <person name="Song X."/>
            <person name="Zhang H."/>
            <person name="Dai N."/>
            <person name="Sheng W."/>
            <person name="Hou X."/>
            <person name="Wei L."/>
        </authorList>
    </citation>
    <scope>NUCLEOTIDE SEQUENCE</scope>
    <source>
        <strain evidence="15">G02</strain>
        <tissue evidence="15">Leaf</tissue>
    </source>
</reference>
<evidence type="ECO:0000256" key="12">
    <source>
        <dbReference type="ARBA" id="ARBA00049638"/>
    </source>
</evidence>
<feature type="transmembrane region" description="Helical" evidence="13">
    <location>
        <begin position="342"/>
        <end position="360"/>
    </location>
</feature>
<dbReference type="GO" id="GO:0016020">
    <property type="term" value="C:membrane"/>
    <property type="evidence" value="ECO:0007669"/>
    <property type="project" value="UniProtKB-SubCell"/>
</dbReference>
<evidence type="ECO:0000256" key="2">
    <source>
        <dbReference type="ARBA" id="ARBA00011095"/>
    </source>
</evidence>
<proteinExistence type="predicted"/>
<keyword evidence="3" id="KW-0813">Transport</keyword>
<evidence type="ECO:0000256" key="3">
    <source>
        <dbReference type="ARBA" id="ARBA00022448"/>
    </source>
</evidence>
<evidence type="ECO:0000256" key="8">
    <source>
        <dbReference type="ARBA" id="ARBA00023170"/>
    </source>
</evidence>
<dbReference type="GO" id="GO:0015276">
    <property type="term" value="F:ligand-gated monoatomic ion channel activity"/>
    <property type="evidence" value="ECO:0007669"/>
    <property type="project" value="InterPro"/>
</dbReference>
<dbReference type="SMART" id="SM00079">
    <property type="entry name" value="PBPe"/>
    <property type="match status" value="1"/>
</dbReference>
<evidence type="ECO:0000256" key="10">
    <source>
        <dbReference type="ARBA" id="ARBA00023286"/>
    </source>
</evidence>
<dbReference type="Pfam" id="PF10613">
    <property type="entry name" value="Lig_chan-Glu_bd"/>
    <property type="match status" value="1"/>
</dbReference>
<dbReference type="InterPro" id="IPR001828">
    <property type="entry name" value="ANF_lig-bd_rcpt"/>
</dbReference>
<dbReference type="SUPFAM" id="SSF53822">
    <property type="entry name" value="Periplasmic binding protein-like I"/>
    <property type="match status" value="1"/>
</dbReference>
<dbReference type="Pfam" id="PF01094">
    <property type="entry name" value="ANF_receptor"/>
    <property type="match status" value="1"/>
</dbReference>
<comment type="caution">
    <text evidence="15">The sequence shown here is derived from an EMBL/GenBank/DDBJ whole genome shotgun (WGS) entry which is preliminary data.</text>
</comment>
<evidence type="ECO:0000259" key="14">
    <source>
        <dbReference type="SMART" id="SM00079"/>
    </source>
</evidence>
<evidence type="ECO:0000256" key="9">
    <source>
        <dbReference type="ARBA" id="ARBA00023180"/>
    </source>
</evidence>
<dbReference type="PANTHER" id="PTHR34836">
    <property type="entry name" value="OS06G0188250 PROTEIN"/>
    <property type="match status" value="1"/>
</dbReference>
<comment type="subunit">
    <text evidence="2">May form heteromers.</text>
</comment>
<dbReference type="PANTHER" id="PTHR34836:SF1">
    <property type="entry name" value="OS09G0428600 PROTEIN"/>
    <property type="match status" value="1"/>
</dbReference>
<comment type="subcellular location">
    <subcellularLocation>
        <location evidence="1">Membrane</location>
        <topology evidence="1">Multi-pass membrane protein</topology>
    </subcellularLocation>
</comment>
<dbReference type="SUPFAM" id="SSF53850">
    <property type="entry name" value="Periplasmic binding protein-like II"/>
    <property type="match status" value="1"/>
</dbReference>
<keyword evidence="9" id="KW-0325">Glycoprotein</keyword>
<keyword evidence="4 13" id="KW-0812">Transmembrane</keyword>
<reference evidence="15" key="2">
    <citation type="journal article" date="2024" name="Plant">
        <title>Genomic evolution and insights into agronomic trait innovations of Sesamum species.</title>
        <authorList>
            <person name="Miao H."/>
            <person name="Wang L."/>
            <person name="Qu L."/>
            <person name="Liu H."/>
            <person name="Sun Y."/>
            <person name="Le M."/>
            <person name="Wang Q."/>
            <person name="Wei S."/>
            <person name="Zheng Y."/>
            <person name="Lin W."/>
            <person name="Duan Y."/>
            <person name="Cao H."/>
            <person name="Xiong S."/>
            <person name="Wang X."/>
            <person name="Wei L."/>
            <person name="Li C."/>
            <person name="Ma Q."/>
            <person name="Ju M."/>
            <person name="Zhao R."/>
            <person name="Li G."/>
            <person name="Mu C."/>
            <person name="Tian Q."/>
            <person name="Mei H."/>
            <person name="Zhang T."/>
            <person name="Gao T."/>
            <person name="Zhang H."/>
        </authorList>
    </citation>
    <scope>NUCLEOTIDE SEQUENCE</scope>
    <source>
        <strain evidence="15">G02</strain>
    </source>
</reference>
<evidence type="ECO:0000256" key="13">
    <source>
        <dbReference type="SAM" id="Phobius"/>
    </source>
</evidence>
<evidence type="ECO:0000313" key="15">
    <source>
        <dbReference type="EMBL" id="KAL0441280.1"/>
    </source>
</evidence>
<dbReference type="InterPro" id="IPR019594">
    <property type="entry name" value="Glu/Gly-bd"/>
</dbReference>
<dbReference type="Gene3D" id="1.10.287.70">
    <property type="match status" value="1"/>
</dbReference>
<evidence type="ECO:0000256" key="6">
    <source>
        <dbReference type="ARBA" id="ARBA00023065"/>
    </source>
</evidence>
<evidence type="ECO:0000256" key="11">
    <source>
        <dbReference type="ARBA" id="ARBA00023303"/>
    </source>
</evidence>
<gene>
    <name evidence="15" type="ORF">Sradi_0066900</name>
</gene>
<keyword evidence="8 15" id="KW-0675">Receptor</keyword>
<dbReference type="Gene3D" id="3.40.50.2300">
    <property type="match status" value="2"/>
</dbReference>
<dbReference type="FunFam" id="3.40.190.10:FF:000103">
    <property type="entry name" value="Glutamate receptor"/>
    <property type="match status" value="1"/>
</dbReference>
<dbReference type="InterPro" id="IPR001320">
    <property type="entry name" value="Iontro_rcpt_C"/>
</dbReference>
<dbReference type="EMBL" id="JACGWJ010000001">
    <property type="protein sequence ID" value="KAL0441280.1"/>
    <property type="molecule type" value="Genomic_DNA"/>
</dbReference>
<protein>
    <submittedName>
        <fullName evidence="15">Glutamate receptor 2.2</fullName>
    </submittedName>
</protein>
<evidence type="ECO:0000256" key="7">
    <source>
        <dbReference type="ARBA" id="ARBA00023136"/>
    </source>
</evidence>
<evidence type="ECO:0000256" key="1">
    <source>
        <dbReference type="ARBA" id="ARBA00004141"/>
    </source>
</evidence>
<keyword evidence="11" id="KW-0407">Ion channel</keyword>
<keyword evidence="7 13" id="KW-0472">Membrane</keyword>